<feature type="region of interest" description="Disordered" evidence="1">
    <location>
        <begin position="1"/>
        <end position="20"/>
    </location>
</feature>
<proteinExistence type="predicted"/>
<protein>
    <submittedName>
        <fullName evidence="2">RCG45735</fullName>
    </submittedName>
</protein>
<dbReference type="Proteomes" id="UP000234681">
    <property type="component" value="Chromosome 3"/>
</dbReference>
<gene>
    <name evidence="2" type="ORF">rCG_45735</name>
</gene>
<reference evidence="2 3" key="1">
    <citation type="submission" date="2005-09" db="EMBL/GenBank/DDBJ databases">
        <authorList>
            <person name="Mural R.J."/>
            <person name="Li P.W."/>
            <person name="Adams M.D."/>
            <person name="Amanatides P.G."/>
            <person name="Baden-Tillson H."/>
            <person name="Barnstead M."/>
            <person name="Chin S.H."/>
            <person name="Dew I."/>
            <person name="Evans C.A."/>
            <person name="Ferriera S."/>
            <person name="Flanigan M."/>
            <person name="Fosler C."/>
            <person name="Glodek A."/>
            <person name="Gu Z."/>
            <person name="Holt R.A."/>
            <person name="Jennings D."/>
            <person name="Kraft C.L."/>
            <person name="Lu F."/>
            <person name="Nguyen T."/>
            <person name="Nusskern D.R."/>
            <person name="Pfannkoch C.M."/>
            <person name="Sitter C."/>
            <person name="Sutton G.G."/>
            <person name="Venter J.C."/>
            <person name="Wang Z."/>
            <person name="Woodage T."/>
            <person name="Zheng X.H."/>
            <person name="Zhong F."/>
        </authorList>
    </citation>
    <scope>NUCLEOTIDE SEQUENCE [LARGE SCALE GENOMIC DNA]</scope>
    <source>
        <strain>BN</strain>
        <strain evidence="3">Sprague-Dawley</strain>
    </source>
</reference>
<dbReference type="EMBL" id="CH474001">
    <property type="protein sequence ID" value="EDL93175.1"/>
    <property type="molecule type" value="Genomic_DNA"/>
</dbReference>
<sequence length="20" mass="2329">MRRDRAKKGLSQLERSKVLG</sequence>
<name>A6JUC2_RAT</name>
<accession>A6JUC2</accession>
<organism evidence="2 3">
    <name type="scientific">Rattus norvegicus</name>
    <name type="common">Rat</name>
    <dbReference type="NCBI Taxonomy" id="10116"/>
    <lineage>
        <taxon>Eukaryota</taxon>
        <taxon>Metazoa</taxon>
        <taxon>Chordata</taxon>
        <taxon>Craniata</taxon>
        <taxon>Vertebrata</taxon>
        <taxon>Euteleostomi</taxon>
        <taxon>Mammalia</taxon>
        <taxon>Eutheria</taxon>
        <taxon>Euarchontoglires</taxon>
        <taxon>Glires</taxon>
        <taxon>Rodentia</taxon>
        <taxon>Myomorpha</taxon>
        <taxon>Muroidea</taxon>
        <taxon>Muridae</taxon>
        <taxon>Murinae</taxon>
        <taxon>Rattus</taxon>
    </lineage>
</organism>
<dbReference type="AlphaFoldDB" id="A6JUC2"/>
<evidence type="ECO:0000256" key="1">
    <source>
        <dbReference type="SAM" id="MobiDB-lite"/>
    </source>
</evidence>
<evidence type="ECO:0000313" key="2">
    <source>
        <dbReference type="EMBL" id="EDL93175.1"/>
    </source>
</evidence>
<evidence type="ECO:0000313" key="3">
    <source>
        <dbReference type="Proteomes" id="UP000234681"/>
    </source>
</evidence>